<dbReference type="EMBL" id="LAZR01005680">
    <property type="protein sequence ID" value="KKM98001.1"/>
    <property type="molecule type" value="Genomic_DNA"/>
</dbReference>
<dbReference type="InterPro" id="IPR003477">
    <property type="entry name" value="PemK-like"/>
</dbReference>
<comment type="caution">
    <text evidence="1">The sequence shown here is derived from an EMBL/GenBank/DDBJ whole genome shotgun (WGS) entry which is preliminary data.</text>
</comment>
<dbReference type="GO" id="GO:0003677">
    <property type="term" value="F:DNA binding"/>
    <property type="evidence" value="ECO:0007669"/>
    <property type="project" value="InterPro"/>
</dbReference>
<proteinExistence type="predicted"/>
<name>A0A0F9MF95_9ZZZZ</name>
<reference evidence="1" key="1">
    <citation type="journal article" date="2015" name="Nature">
        <title>Complex archaea that bridge the gap between prokaryotes and eukaryotes.</title>
        <authorList>
            <person name="Spang A."/>
            <person name="Saw J.H."/>
            <person name="Jorgensen S.L."/>
            <person name="Zaremba-Niedzwiedzka K."/>
            <person name="Martijn J."/>
            <person name="Lind A.E."/>
            <person name="van Eijk R."/>
            <person name="Schleper C."/>
            <person name="Guy L."/>
            <person name="Ettema T.J."/>
        </authorList>
    </citation>
    <scope>NUCLEOTIDE SEQUENCE</scope>
</reference>
<dbReference type="AlphaFoldDB" id="A0A0F9MF95"/>
<evidence type="ECO:0008006" key="2">
    <source>
        <dbReference type="Google" id="ProtNLM"/>
    </source>
</evidence>
<sequence length="111" mass="12865">MAQYKRGDVVYASVPYTDLSTIENKYVLVVLRKTDDNLTLCRITERKKNLPNRIPIYRNDFSTGKLKISPSFVLIDKILTIHSGLVKKYVGTLKQEKMQQILKKISIMFLD</sequence>
<evidence type="ECO:0000313" key="1">
    <source>
        <dbReference type="EMBL" id="KKM98001.1"/>
    </source>
</evidence>
<dbReference type="Pfam" id="PF02452">
    <property type="entry name" value="PemK_toxin"/>
    <property type="match status" value="1"/>
</dbReference>
<organism evidence="1">
    <name type="scientific">marine sediment metagenome</name>
    <dbReference type="NCBI Taxonomy" id="412755"/>
    <lineage>
        <taxon>unclassified sequences</taxon>
        <taxon>metagenomes</taxon>
        <taxon>ecological metagenomes</taxon>
    </lineage>
</organism>
<accession>A0A0F9MF95</accession>
<dbReference type="SUPFAM" id="SSF50118">
    <property type="entry name" value="Cell growth inhibitor/plasmid maintenance toxic component"/>
    <property type="match status" value="1"/>
</dbReference>
<dbReference type="Gene3D" id="2.30.30.110">
    <property type="match status" value="1"/>
</dbReference>
<dbReference type="InterPro" id="IPR011067">
    <property type="entry name" value="Plasmid_toxin/cell-grow_inhib"/>
</dbReference>
<protein>
    <recommendedName>
        <fullName evidence="2">Type II toxin-antitoxin system PemK/MazF family toxin</fullName>
    </recommendedName>
</protein>
<gene>
    <name evidence="1" type="ORF">LCGC14_1162320</name>
</gene>